<dbReference type="SUPFAM" id="SSF51366">
    <property type="entry name" value="Ribulose-phoshate binding barrel"/>
    <property type="match status" value="1"/>
</dbReference>
<evidence type="ECO:0000256" key="3">
    <source>
        <dbReference type="ARBA" id="ARBA00007571"/>
    </source>
</evidence>
<dbReference type="Pfam" id="PF00697">
    <property type="entry name" value="PRAI"/>
    <property type="match status" value="1"/>
</dbReference>
<dbReference type="Proteomes" id="UP000191110">
    <property type="component" value="Unassembled WGS sequence"/>
</dbReference>
<dbReference type="UniPathway" id="UPA00035">
    <property type="reaction ID" value="UER00042"/>
</dbReference>
<dbReference type="OrthoDB" id="9796196at2"/>
<keyword evidence="13" id="KW-1185">Reference proteome</keyword>
<evidence type="ECO:0000256" key="7">
    <source>
        <dbReference type="ARBA" id="ARBA00022822"/>
    </source>
</evidence>
<evidence type="ECO:0000256" key="6">
    <source>
        <dbReference type="ARBA" id="ARBA00022605"/>
    </source>
</evidence>
<dbReference type="GO" id="GO:0000162">
    <property type="term" value="P:L-tryptophan biosynthetic process"/>
    <property type="evidence" value="ECO:0007669"/>
    <property type="project" value="UniProtKB-UniRule"/>
</dbReference>
<name>A0A1T2L6U2_9GAMM</name>
<sequence>MSRTRAKICGITREQDGLTAVQYGADAIGLVFYAPSPRAVGIEQAQRITAALPPFVTVVALFVNPDSDEVREVLQQVPVTLLQFHGDESPEFCASFGRPYIKAIRMGEGVDLHHEAEQFASAQGLLLDSFSAKARGGTGEVFDWGRIPQDVALPLLLAGGLHPANVADAIRESHPYAVDVSSGVEIEKGIKGETMISDFMRAVARADSE</sequence>
<proteinExistence type="inferred from homology"/>
<dbReference type="InterPro" id="IPR001240">
    <property type="entry name" value="PRAI_dom"/>
</dbReference>
<keyword evidence="8 10" id="KW-0057">Aromatic amino acid biosynthesis</keyword>
<keyword evidence="7 10" id="KW-0822">Tryptophan biosynthesis</keyword>
<dbReference type="Gene3D" id="3.20.20.70">
    <property type="entry name" value="Aldolase class I"/>
    <property type="match status" value="1"/>
</dbReference>
<keyword evidence="6 10" id="KW-0028">Amino-acid biosynthesis</keyword>
<evidence type="ECO:0000256" key="1">
    <source>
        <dbReference type="ARBA" id="ARBA00001164"/>
    </source>
</evidence>
<dbReference type="PANTHER" id="PTHR42894">
    <property type="entry name" value="N-(5'-PHOSPHORIBOSYL)ANTHRANILATE ISOMERASE"/>
    <property type="match status" value="1"/>
</dbReference>
<dbReference type="InterPro" id="IPR044643">
    <property type="entry name" value="TrpF_fam"/>
</dbReference>
<dbReference type="PANTHER" id="PTHR42894:SF1">
    <property type="entry name" value="N-(5'-PHOSPHORIBOSYL)ANTHRANILATE ISOMERASE"/>
    <property type="match status" value="1"/>
</dbReference>
<evidence type="ECO:0000256" key="4">
    <source>
        <dbReference type="ARBA" id="ARBA00012572"/>
    </source>
</evidence>
<dbReference type="RefSeq" id="WP_078483234.1">
    <property type="nucleotide sequence ID" value="NZ_MPRL01000017.1"/>
</dbReference>
<evidence type="ECO:0000256" key="5">
    <source>
        <dbReference type="ARBA" id="ARBA00022272"/>
    </source>
</evidence>
<evidence type="ECO:0000256" key="8">
    <source>
        <dbReference type="ARBA" id="ARBA00023141"/>
    </source>
</evidence>
<dbReference type="EMBL" id="MPRL01000017">
    <property type="protein sequence ID" value="OOZ40819.1"/>
    <property type="molecule type" value="Genomic_DNA"/>
</dbReference>
<evidence type="ECO:0000313" key="12">
    <source>
        <dbReference type="EMBL" id="OOZ40819.1"/>
    </source>
</evidence>
<dbReference type="CDD" id="cd00405">
    <property type="entry name" value="PRAI"/>
    <property type="match status" value="1"/>
</dbReference>
<comment type="pathway">
    <text evidence="2 10">Amino-acid biosynthesis; L-tryptophan biosynthesis; L-tryptophan from chorismate: step 3/5.</text>
</comment>
<protein>
    <recommendedName>
        <fullName evidence="5 10">N-(5'-phosphoribosyl)anthranilate isomerase</fullName>
        <shortName evidence="10">PRAI</shortName>
        <ecNumber evidence="4 10">5.3.1.24</ecNumber>
    </recommendedName>
</protein>
<dbReference type="NCBIfam" id="NF002299">
    <property type="entry name" value="PRK01222.1-6"/>
    <property type="match status" value="1"/>
</dbReference>
<comment type="similarity">
    <text evidence="3 10">Belongs to the TrpF family.</text>
</comment>
<dbReference type="GO" id="GO:0004640">
    <property type="term" value="F:phosphoribosylanthranilate isomerase activity"/>
    <property type="evidence" value="ECO:0007669"/>
    <property type="project" value="UniProtKB-UniRule"/>
</dbReference>
<evidence type="ECO:0000256" key="10">
    <source>
        <dbReference type="HAMAP-Rule" id="MF_00135"/>
    </source>
</evidence>
<comment type="catalytic activity">
    <reaction evidence="1 10">
        <text>N-(5-phospho-beta-D-ribosyl)anthranilate = 1-(2-carboxyphenylamino)-1-deoxy-D-ribulose 5-phosphate</text>
        <dbReference type="Rhea" id="RHEA:21540"/>
        <dbReference type="ChEBI" id="CHEBI:18277"/>
        <dbReference type="ChEBI" id="CHEBI:58613"/>
        <dbReference type="EC" id="5.3.1.24"/>
    </reaction>
</comment>
<feature type="domain" description="N-(5'phosphoribosyl) anthranilate isomerase (PRAI)" evidence="11">
    <location>
        <begin position="6"/>
        <end position="200"/>
    </location>
</feature>
<comment type="caution">
    <text evidence="12">The sequence shown here is derived from an EMBL/GenBank/DDBJ whole genome shotgun (WGS) entry which is preliminary data.</text>
</comment>
<dbReference type="HAMAP" id="MF_00135">
    <property type="entry name" value="PRAI"/>
    <property type="match status" value="1"/>
</dbReference>
<keyword evidence="9 10" id="KW-0413">Isomerase</keyword>
<dbReference type="FunFam" id="3.20.20.70:FF:000075">
    <property type="entry name" value="Tryptophan biosynthesis protein TRP1"/>
    <property type="match status" value="1"/>
</dbReference>
<dbReference type="EC" id="5.3.1.24" evidence="4 10"/>
<dbReference type="InterPro" id="IPR011060">
    <property type="entry name" value="RibuloseP-bd_barrel"/>
</dbReference>
<gene>
    <name evidence="10" type="primary">trpF</name>
    <name evidence="12" type="ORF">BOW53_06265</name>
</gene>
<organism evidence="12 13">
    <name type="scientific">Solemya pervernicosa gill symbiont</name>
    <dbReference type="NCBI Taxonomy" id="642797"/>
    <lineage>
        <taxon>Bacteria</taxon>
        <taxon>Pseudomonadati</taxon>
        <taxon>Pseudomonadota</taxon>
        <taxon>Gammaproteobacteria</taxon>
        <taxon>sulfur-oxidizing symbionts</taxon>
    </lineage>
</organism>
<evidence type="ECO:0000313" key="13">
    <source>
        <dbReference type="Proteomes" id="UP000191110"/>
    </source>
</evidence>
<dbReference type="InterPro" id="IPR013785">
    <property type="entry name" value="Aldolase_TIM"/>
</dbReference>
<evidence type="ECO:0000256" key="9">
    <source>
        <dbReference type="ARBA" id="ARBA00023235"/>
    </source>
</evidence>
<reference evidence="12 13" key="1">
    <citation type="submission" date="2016-11" db="EMBL/GenBank/DDBJ databases">
        <title>Mixed transmission modes and dynamic genome evolution in an obligate animal-bacterial symbiosis.</title>
        <authorList>
            <person name="Russell S.L."/>
            <person name="Corbett-Detig R.B."/>
            <person name="Cavanaugh C.M."/>
        </authorList>
    </citation>
    <scope>NUCLEOTIDE SEQUENCE [LARGE SCALE GENOMIC DNA]</scope>
    <source>
        <strain evidence="12">Sveles-Q1</strain>
    </source>
</reference>
<dbReference type="NCBIfam" id="NF002298">
    <property type="entry name" value="PRK01222.1-4"/>
    <property type="match status" value="1"/>
</dbReference>
<evidence type="ECO:0000256" key="2">
    <source>
        <dbReference type="ARBA" id="ARBA00004664"/>
    </source>
</evidence>
<accession>A0A1T2L6U2</accession>
<evidence type="ECO:0000259" key="11">
    <source>
        <dbReference type="Pfam" id="PF00697"/>
    </source>
</evidence>
<dbReference type="AlphaFoldDB" id="A0A1T2L6U2"/>